<reference evidence="2 3" key="1">
    <citation type="submission" date="2018-12" db="EMBL/GenBank/DDBJ databases">
        <title>Complete genome sequence of Flaviflexus salsibiostraticola KCTC 33148.</title>
        <authorList>
            <person name="Bae J.-W."/>
        </authorList>
    </citation>
    <scope>NUCLEOTIDE SEQUENCE [LARGE SCALE GENOMIC DNA]</scope>
    <source>
        <strain evidence="2 3">KCTC 33148</strain>
    </source>
</reference>
<dbReference type="InterPro" id="IPR050789">
    <property type="entry name" value="Diverse_Enzym_Activities"/>
</dbReference>
<dbReference type="InterPro" id="IPR012338">
    <property type="entry name" value="Beta-lactam/transpept-like"/>
</dbReference>
<dbReference type="OrthoDB" id="9773047at2"/>
<keyword evidence="3" id="KW-1185">Reference proteome</keyword>
<dbReference type="Pfam" id="PF00144">
    <property type="entry name" value="Beta-lactamase"/>
    <property type="match status" value="1"/>
</dbReference>
<accession>A0A3Q8WUT9</accession>
<dbReference type="Proteomes" id="UP000270021">
    <property type="component" value="Chromosome"/>
</dbReference>
<keyword evidence="2" id="KW-0378">Hydrolase</keyword>
<proteinExistence type="predicted"/>
<dbReference type="EMBL" id="CP034438">
    <property type="protein sequence ID" value="AZN30771.1"/>
    <property type="molecule type" value="Genomic_DNA"/>
</dbReference>
<dbReference type="RefSeq" id="WP_126041800.1">
    <property type="nucleotide sequence ID" value="NZ_CP034438.1"/>
</dbReference>
<dbReference type="PANTHER" id="PTHR43283:SF7">
    <property type="entry name" value="BETA-LACTAMASE-RELATED DOMAIN-CONTAINING PROTEIN"/>
    <property type="match status" value="1"/>
</dbReference>
<protein>
    <submittedName>
        <fullName evidence="2">Class A beta-lactamase-related serine hydrolase</fullName>
    </submittedName>
</protein>
<evidence type="ECO:0000313" key="3">
    <source>
        <dbReference type="Proteomes" id="UP000270021"/>
    </source>
</evidence>
<sequence>MDRQQFDGLVNLFESAVDGDGDRLNMHYLLIKQGEREFFHAFNGRTEPSDIRSLSKTVMALILGTIIESRDGFNEDTPVWPILEPLCTLSREENREKLERVKIKHLMNHTIGFDKILMMRGDIGDMDPADYVDYIVNEPIVHEPGMHYLYSNAGFYLLSVLLQEMLGEDLQDYADRVLFGPLGITDYRWERYGKYLAGATRLWLDPHDILKLGEVLLHGGQGIVSPQWIERMKQFTDFTPGVDTPTNPLFRRWAYGSSLWLSNRNGIFFGHGTDGQTLAIIPDREAIVITTAHQVDVVRLEELVDKAVALLY</sequence>
<dbReference type="SUPFAM" id="SSF56601">
    <property type="entry name" value="beta-lactamase/transpeptidase-like"/>
    <property type="match status" value="1"/>
</dbReference>
<organism evidence="2 3">
    <name type="scientific">Flaviflexus salsibiostraticola</name>
    <dbReference type="NCBI Taxonomy" id="1282737"/>
    <lineage>
        <taxon>Bacteria</taxon>
        <taxon>Bacillati</taxon>
        <taxon>Actinomycetota</taxon>
        <taxon>Actinomycetes</taxon>
        <taxon>Actinomycetales</taxon>
        <taxon>Actinomycetaceae</taxon>
        <taxon>Flaviflexus</taxon>
    </lineage>
</organism>
<dbReference type="InterPro" id="IPR001466">
    <property type="entry name" value="Beta-lactam-related"/>
</dbReference>
<dbReference type="GO" id="GO:0016787">
    <property type="term" value="F:hydrolase activity"/>
    <property type="evidence" value="ECO:0007669"/>
    <property type="project" value="UniProtKB-KW"/>
</dbReference>
<dbReference type="Gene3D" id="3.40.710.10">
    <property type="entry name" value="DD-peptidase/beta-lactamase superfamily"/>
    <property type="match status" value="1"/>
</dbReference>
<feature type="domain" description="Beta-lactamase-related" evidence="1">
    <location>
        <begin position="20"/>
        <end position="296"/>
    </location>
</feature>
<evidence type="ECO:0000259" key="1">
    <source>
        <dbReference type="Pfam" id="PF00144"/>
    </source>
</evidence>
<dbReference type="PANTHER" id="PTHR43283">
    <property type="entry name" value="BETA-LACTAMASE-RELATED"/>
    <property type="match status" value="1"/>
</dbReference>
<name>A0A3Q8WUT9_9ACTO</name>
<dbReference type="AlphaFoldDB" id="A0A3Q8WUT9"/>
<dbReference type="KEGG" id="fsl:EJO69_11025"/>
<gene>
    <name evidence="2" type="ORF">EJO69_11025</name>
</gene>
<evidence type="ECO:0000313" key="2">
    <source>
        <dbReference type="EMBL" id="AZN30771.1"/>
    </source>
</evidence>